<dbReference type="Proteomes" id="UP000297946">
    <property type="component" value="Unassembled WGS sequence"/>
</dbReference>
<keyword evidence="4" id="KW-0963">Cytoplasm</keyword>
<evidence type="ECO:0000256" key="6">
    <source>
        <dbReference type="ARBA" id="ARBA00023125"/>
    </source>
</evidence>
<keyword evidence="9" id="KW-1185">Reference proteome</keyword>
<dbReference type="InterPro" id="IPR008876">
    <property type="entry name" value="TraY"/>
</dbReference>
<name>A0A5F1ZPX9_9LEPT</name>
<evidence type="ECO:0000313" key="9">
    <source>
        <dbReference type="Proteomes" id="UP000297273"/>
    </source>
</evidence>
<evidence type="ECO:0000313" key="7">
    <source>
        <dbReference type="EMBL" id="TGK01986.1"/>
    </source>
</evidence>
<organism evidence="7 10">
    <name type="scientific">Leptospira langatensis</name>
    <dbReference type="NCBI Taxonomy" id="2484983"/>
    <lineage>
        <taxon>Bacteria</taxon>
        <taxon>Pseudomonadati</taxon>
        <taxon>Spirochaetota</taxon>
        <taxon>Spirochaetia</taxon>
        <taxon>Leptospirales</taxon>
        <taxon>Leptospiraceae</taxon>
        <taxon>Leptospira</taxon>
    </lineage>
</organism>
<comment type="subcellular location">
    <subcellularLocation>
        <location evidence="1">Cytoplasm</location>
    </subcellularLocation>
</comment>
<keyword evidence="5" id="KW-0184">Conjugation</keyword>
<comment type="similarity">
    <text evidence="2">Belongs to the TraY family.</text>
</comment>
<evidence type="ECO:0000256" key="3">
    <source>
        <dbReference type="ARBA" id="ARBA00020541"/>
    </source>
</evidence>
<dbReference type="Pfam" id="PF05509">
    <property type="entry name" value="TraY"/>
    <property type="match status" value="1"/>
</dbReference>
<evidence type="ECO:0000256" key="4">
    <source>
        <dbReference type="ARBA" id="ARBA00022490"/>
    </source>
</evidence>
<dbReference type="GO" id="GO:0003677">
    <property type="term" value="F:DNA binding"/>
    <property type="evidence" value="ECO:0007669"/>
    <property type="project" value="UniProtKB-KW"/>
</dbReference>
<keyword evidence="6" id="KW-0238">DNA-binding</keyword>
<reference evidence="8" key="1">
    <citation type="submission" date="2018-10" db="EMBL/GenBank/DDBJ databases">
        <authorList>
            <person name="Vincent A.T."/>
            <person name="Schiettekatte O."/>
            <person name="Bourhy P."/>
            <person name="Veyrier F.J."/>
            <person name="Picardeau M."/>
        </authorList>
    </citation>
    <scope>NUCLEOTIDE SEQUENCE</scope>
    <source>
        <strain evidence="8">201702690</strain>
    </source>
</reference>
<accession>A0A5F1ZPX9</accession>
<evidence type="ECO:0000313" key="10">
    <source>
        <dbReference type="Proteomes" id="UP000297946"/>
    </source>
</evidence>
<proteinExistence type="inferred from homology"/>
<dbReference type="Proteomes" id="UP000297273">
    <property type="component" value="Unassembled WGS sequence"/>
</dbReference>
<dbReference type="EMBL" id="RQER01000005">
    <property type="protein sequence ID" value="TGK01986.1"/>
    <property type="molecule type" value="Genomic_DNA"/>
</dbReference>
<dbReference type="RefSeq" id="WP_135625875.1">
    <property type="nucleotide sequence ID" value="NZ_RQER01000005.1"/>
</dbReference>
<protein>
    <recommendedName>
        <fullName evidence="3">Relaxosome protein TraY</fullName>
    </recommendedName>
</protein>
<gene>
    <name evidence="7" type="ORF">EHO57_08395</name>
    <name evidence="8" type="ORF">EHQ53_15155</name>
</gene>
<evidence type="ECO:0000256" key="2">
    <source>
        <dbReference type="ARBA" id="ARBA00007183"/>
    </source>
</evidence>
<reference evidence="7 10" key="2">
    <citation type="journal article" date="2019" name="PLoS Negl. Trop. Dis.">
        <title>Revisiting the worldwide diversity of Leptospira species in the environment.</title>
        <authorList>
            <person name="Vincent A.T."/>
            <person name="Schiettekatte O."/>
            <person name="Bourhy P."/>
            <person name="Veyrier F.J."/>
            <person name="Picardeau M."/>
        </authorList>
    </citation>
    <scope>NUCLEOTIDE SEQUENCE [LARGE SCALE GENOMIC DNA]</scope>
    <source>
        <strain evidence="8">201702690</strain>
        <strain evidence="7 10">SSW18</strain>
    </source>
</reference>
<evidence type="ECO:0000256" key="5">
    <source>
        <dbReference type="ARBA" id="ARBA00022971"/>
    </source>
</evidence>
<comment type="caution">
    <text evidence="7">The sequence shown here is derived from an EMBL/GenBank/DDBJ whole genome shotgun (WGS) entry which is preliminary data.</text>
</comment>
<dbReference type="GO" id="GO:0005737">
    <property type="term" value="C:cytoplasm"/>
    <property type="evidence" value="ECO:0007669"/>
    <property type="project" value="UniProtKB-SubCell"/>
</dbReference>
<dbReference type="AlphaFoldDB" id="A0A5F1ZPX9"/>
<evidence type="ECO:0000313" key="8">
    <source>
        <dbReference type="EMBL" id="TGL39539.1"/>
    </source>
</evidence>
<sequence>MLCKRSDRSKCGEAQARVA</sequence>
<dbReference type="EMBL" id="RQGC01000012">
    <property type="protein sequence ID" value="TGL39539.1"/>
    <property type="molecule type" value="Genomic_DNA"/>
</dbReference>
<evidence type="ECO:0000256" key="1">
    <source>
        <dbReference type="ARBA" id="ARBA00004496"/>
    </source>
</evidence>